<dbReference type="AlphaFoldDB" id="A0A2T0YIZ1"/>
<dbReference type="EMBL" id="PVTY01000009">
    <property type="protein sequence ID" value="PRZ15174.1"/>
    <property type="molecule type" value="Genomic_DNA"/>
</dbReference>
<evidence type="ECO:0000313" key="2">
    <source>
        <dbReference type="Proteomes" id="UP000238217"/>
    </source>
</evidence>
<evidence type="ECO:0000313" key="1">
    <source>
        <dbReference type="EMBL" id="PRZ15174.1"/>
    </source>
</evidence>
<organism evidence="1 2">
    <name type="scientific">Nesterenkonia sandarakina</name>
    <dbReference type="NCBI Taxonomy" id="272918"/>
    <lineage>
        <taxon>Bacteria</taxon>
        <taxon>Bacillati</taxon>
        <taxon>Actinomycetota</taxon>
        <taxon>Actinomycetes</taxon>
        <taxon>Micrococcales</taxon>
        <taxon>Micrococcaceae</taxon>
        <taxon>Nesterenkonia</taxon>
    </lineage>
</organism>
<comment type="caution">
    <text evidence="1">The sequence shown here is derived from an EMBL/GenBank/DDBJ whole genome shotgun (WGS) entry which is preliminary data.</text>
</comment>
<sequence length="193" mass="21406">MSTNDKHLTRDDRLSFLLRKTVADFIATEVKDERHTIMDDLLVRFREDGIKQLSINLPDGEAIATLTLTQPKPLAKVKQAEADELLAWVARRHPELVEEIPEQVIPAHQALKADAVPYLIRHTKVVEGHHYTEEGEAVPALFTTTADPSSFSVKYSSGDDSRARLLDAWRDGELAGLNTGTTLPALTWTGVSA</sequence>
<protein>
    <submittedName>
        <fullName evidence="1">Uncharacterized protein</fullName>
    </submittedName>
</protein>
<dbReference type="OrthoDB" id="4962756at2"/>
<reference evidence="1 2" key="1">
    <citation type="submission" date="2018-03" db="EMBL/GenBank/DDBJ databases">
        <title>Comparative analysis of microorganisms from saline springs in Andes Mountain Range, Colombia.</title>
        <authorList>
            <person name="Rubin E."/>
        </authorList>
    </citation>
    <scope>NUCLEOTIDE SEQUENCE [LARGE SCALE GENOMIC DNA]</scope>
    <source>
        <strain evidence="1 2">CG 35</strain>
    </source>
</reference>
<proteinExistence type="predicted"/>
<accession>A0A2T0YIZ1</accession>
<dbReference type="RefSeq" id="WP_106123096.1">
    <property type="nucleotide sequence ID" value="NZ_PVTY01000009.1"/>
</dbReference>
<dbReference type="Proteomes" id="UP000238217">
    <property type="component" value="Unassembled WGS sequence"/>
</dbReference>
<name>A0A2T0YIZ1_9MICC</name>
<keyword evidence="2" id="KW-1185">Reference proteome</keyword>
<gene>
    <name evidence="1" type="ORF">BCL67_10995</name>
</gene>